<evidence type="ECO:0000313" key="1">
    <source>
        <dbReference type="EMBL" id="KIJ23935.1"/>
    </source>
</evidence>
<accession>A0A0C9UFJ9</accession>
<dbReference type="AlphaFoldDB" id="A0A0C9UFJ9"/>
<keyword evidence="2" id="KW-1185">Reference proteome</keyword>
<dbReference type="EMBL" id="KN837561">
    <property type="protein sequence ID" value="KIJ23935.1"/>
    <property type="molecule type" value="Genomic_DNA"/>
</dbReference>
<gene>
    <name evidence="1" type="ORF">M422DRAFT_56632</name>
</gene>
<sequence>MAALEPKSPAIVPTLDGMVPQFRILTTRTGVLFGSGPLNKVAGDSMTAQGVSIFILYGSTEGGIMNPVLPVMLVNWHIYHLSDYIDSLINSNSFCKPSVINTNIDAYTASDLFTSHPTKTGYWRVHGRTNDQTMHNTGEKTNLGPLDQLNNAENKLNQDSHVIASVMFGRGRFQAGIIVDPKPTF</sequence>
<dbReference type="OrthoDB" id="429813at2759"/>
<dbReference type="HOGENOM" id="CLU_1462224_0_0_1"/>
<evidence type="ECO:0000313" key="2">
    <source>
        <dbReference type="Proteomes" id="UP000054279"/>
    </source>
</evidence>
<organism evidence="1 2">
    <name type="scientific">Sphaerobolus stellatus (strain SS14)</name>
    <dbReference type="NCBI Taxonomy" id="990650"/>
    <lineage>
        <taxon>Eukaryota</taxon>
        <taxon>Fungi</taxon>
        <taxon>Dikarya</taxon>
        <taxon>Basidiomycota</taxon>
        <taxon>Agaricomycotina</taxon>
        <taxon>Agaricomycetes</taxon>
        <taxon>Phallomycetidae</taxon>
        <taxon>Geastrales</taxon>
        <taxon>Sphaerobolaceae</taxon>
        <taxon>Sphaerobolus</taxon>
    </lineage>
</organism>
<protein>
    <submittedName>
        <fullName evidence="1">Uncharacterized protein</fullName>
    </submittedName>
</protein>
<dbReference type="Proteomes" id="UP000054279">
    <property type="component" value="Unassembled WGS sequence"/>
</dbReference>
<name>A0A0C9UFJ9_SPHS4</name>
<dbReference type="Pfam" id="PF23562">
    <property type="entry name" value="AMP-binding_C_3"/>
    <property type="match status" value="1"/>
</dbReference>
<proteinExistence type="predicted"/>
<reference evidence="1 2" key="1">
    <citation type="submission" date="2014-06" db="EMBL/GenBank/DDBJ databases">
        <title>Evolutionary Origins and Diversification of the Mycorrhizal Mutualists.</title>
        <authorList>
            <consortium name="DOE Joint Genome Institute"/>
            <consortium name="Mycorrhizal Genomics Consortium"/>
            <person name="Kohler A."/>
            <person name="Kuo A."/>
            <person name="Nagy L.G."/>
            <person name="Floudas D."/>
            <person name="Copeland A."/>
            <person name="Barry K.W."/>
            <person name="Cichocki N."/>
            <person name="Veneault-Fourrey C."/>
            <person name="LaButti K."/>
            <person name="Lindquist E.A."/>
            <person name="Lipzen A."/>
            <person name="Lundell T."/>
            <person name="Morin E."/>
            <person name="Murat C."/>
            <person name="Riley R."/>
            <person name="Ohm R."/>
            <person name="Sun H."/>
            <person name="Tunlid A."/>
            <person name="Henrissat B."/>
            <person name="Grigoriev I.V."/>
            <person name="Hibbett D.S."/>
            <person name="Martin F."/>
        </authorList>
    </citation>
    <scope>NUCLEOTIDE SEQUENCE [LARGE SCALE GENOMIC DNA]</scope>
    <source>
        <strain evidence="1 2">SS14</strain>
    </source>
</reference>